<accession>A0A1I2RPT3</accession>
<sequence>MAPAWARAERALDERKGRPMTMPYADGDGPLIPRPELTLPALRQAVATVAPSRLPEFFEDLQKAFVRAGDEDSVVPIRMFYRQWGVVVEIERHPETARRLHAAEQAVSSPDPVARDRAIREAGEIVRAAHREVAGG</sequence>
<evidence type="ECO:0000313" key="3">
    <source>
        <dbReference type="Proteomes" id="UP000181942"/>
    </source>
</evidence>
<organism evidence="2 3">
    <name type="scientific">Streptomyces mirabilis</name>
    <dbReference type="NCBI Taxonomy" id="68239"/>
    <lineage>
        <taxon>Bacteria</taxon>
        <taxon>Bacillati</taxon>
        <taxon>Actinomycetota</taxon>
        <taxon>Actinomycetes</taxon>
        <taxon>Kitasatosporales</taxon>
        <taxon>Streptomycetaceae</taxon>
        <taxon>Streptomyces</taxon>
    </lineage>
</organism>
<evidence type="ECO:0000313" key="2">
    <source>
        <dbReference type="EMBL" id="SFG42093.1"/>
    </source>
</evidence>
<dbReference type="RefSeq" id="WP_177324256.1">
    <property type="nucleotide sequence ID" value="NZ_FONR01000020.1"/>
</dbReference>
<feature type="compositionally biased region" description="Basic and acidic residues" evidence="1">
    <location>
        <begin position="7"/>
        <end position="17"/>
    </location>
</feature>
<protein>
    <submittedName>
        <fullName evidence="2">Uncharacterized protein</fullName>
    </submittedName>
</protein>
<dbReference type="EMBL" id="FONR01000020">
    <property type="protein sequence ID" value="SFG42093.1"/>
    <property type="molecule type" value="Genomic_DNA"/>
</dbReference>
<feature type="region of interest" description="Disordered" evidence="1">
    <location>
        <begin position="1"/>
        <end position="31"/>
    </location>
</feature>
<dbReference type="Proteomes" id="UP000181942">
    <property type="component" value="Unassembled WGS sequence"/>
</dbReference>
<gene>
    <name evidence="2" type="ORF">SAMN02787118_120101</name>
</gene>
<name>A0A1I2RPT3_9ACTN</name>
<evidence type="ECO:0000256" key="1">
    <source>
        <dbReference type="SAM" id="MobiDB-lite"/>
    </source>
</evidence>
<dbReference type="AlphaFoldDB" id="A0A1I2RPT3"/>
<reference evidence="2 3" key="1">
    <citation type="submission" date="2016-10" db="EMBL/GenBank/DDBJ databases">
        <authorList>
            <person name="de Groot N.N."/>
        </authorList>
    </citation>
    <scope>NUCLEOTIDE SEQUENCE [LARGE SCALE GENOMIC DNA]</scope>
    <source>
        <strain evidence="2 3">OK461</strain>
    </source>
</reference>
<proteinExistence type="predicted"/>